<reference evidence="4 6" key="2">
    <citation type="submission" date="2019-03" db="EMBL/GenBank/DDBJ databases">
        <title>Diversity of the mouse oral microbiome.</title>
        <authorList>
            <person name="Joseph S."/>
            <person name="Aduse-Opoku J."/>
            <person name="Curtis M."/>
            <person name="Wade W."/>
            <person name="Hashim A."/>
        </authorList>
    </citation>
    <scope>NUCLEOTIDE SEQUENCE [LARGE SCALE GENOMIC DNA]</scope>
    <source>
        <strain evidence="4 6">P2318</strain>
    </source>
</reference>
<keyword evidence="1" id="KW-0328">Glycosyltransferase</keyword>
<dbReference type="Gene3D" id="3.40.50.2000">
    <property type="entry name" value="Glycogen Phosphorylase B"/>
    <property type="match status" value="2"/>
</dbReference>
<comment type="caution">
    <text evidence="3">The sequence shown here is derived from an EMBL/GenBank/DDBJ whole genome shotgun (WGS) entry which is preliminary data.</text>
</comment>
<proteinExistence type="predicted"/>
<dbReference type="Proteomes" id="UP000298073">
    <property type="component" value="Unassembled WGS sequence"/>
</dbReference>
<dbReference type="PANTHER" id="PTHR12526">
    <property type="entry name" value="GLYCOSYLTRANSFERASE"/>
    <property type="match status" value="1"/>
</dbReference>
<protein>
    <submittedName>
        <fullName evidence="3">Glycosyltransferase</fullName>
    </submittedName>
</protein>
<evidence type="ECO:0000256" key="1">
    <source>
        <dbReference type="ARBA" id="ARBA00022676"/>
    </source>
</evidence>
<dbReference type="SUPFAM" id="SSF53756">
    <property type="entry name" value="UDP-Glycosyltransferase/glycogen phosphorylase"/>
    <property type="match status" value="1"/>
</dbReference>
<dbReference type="AlphaFoldDB" id="A0A3L8ADX7"/>
<dbReference type="Proteomes" id="UP000267159">
    <property type="component" value="Unassembled WGS sequence"/>
</dbReference>
<evidence type="ECO:0000313" key="6">
    <source>
        <dbReference type="Proteomes" id="UP000298073"/>
    </source>
</evidence>
<organism evidence="3 5">
    <name type="scientific">Bacteroides acidifaciens</name>
    <dbReference type="NCBI Taxonomy" id="85831"/>
    <lineage>
        <taxon>Bacteria</taxon>
        <taxon>Pseudomonadati</taxon>
        <taxon>Bacteroidota</taxon>
        <taxon>Bacteroidia</taxon>
        <taxon>Bacteroidales</taxon>
        <taxon>Bacteroidaceae</taxon>
        <taxon>Bacteroides</taxon>
    </lineage>
</organism>
<dbReference type="OrthoDB" id="9811239at2"/>
<keyword evidence="2 3" id="KW-0808">Transferase</keyword>
<evidence type="ECO:0000313" key="5">
    <source>
        <dbReference type="Proteomes" id="UP000267159"/>
    </source>
</evidence>
<evidence type="ECO:0000313" key="3">
    <source>
        <dbReference type="EMBL" id="RLT80490.1"/>
    </source>
</evidence>
<dbReference type="GO" id="GO:0016757">
    <property type="term" value="F:glycosyltransferase activity"/>
    <property type="evidence" value="ECO:0007669"/>
    <property type="project" value="UniProtKB-KW"/>
</dbReference>
<sequence>MHKSIYPYVFLIEDLNLLGGTEIQTINVANGLNSIGVPAIILSLNKYEGDCEYVVSFDNVELNAYRQVFESTKNKLLVNKMSDAYLRQVLLKKLHEMGCKVLVNQTYDLVSALPFDSDIKIIQVFHWSLEGYEKTLIDAAKKKSFGVRKLSMWINDRRSKCRRKCLLKCNGVILLTQSASAEFKRTVPSFDTNRISIIPNPLPYSVDALQHSTLQNKNICFVGRLSAEKGCMRLLRIWKKVATQLPEHTLSVYGDGPCRGEMVEYIKVHNLQRVRLCGFERDLQKIYSNSDLLVSVSDSEGFGLVFIEAFYYGVPVVSFDCPVSPREVIGDAGVLVSCFDENEYADVVVAKLSETEGLCKLQMNAINRAKSFYSNTIAKRWNDLLTSM</sequence>
<accession>A0A3L8ADX7</accession>
<reference evidence="3 5" key="1">
    <citation type="submission" date="2018-09" db="EMBL/GenBank/DDBJ databases">
        <title>Murine metabolic-syndrome-specific gut microbial biobank.</title>
        <authorList>
            <person name="Liu C."/>
        </authorList>
    </citation>
    <scope>NUCLEOTIDE SEQUENCE [LARGE SCALE GENOMIC DNA]</scope>
    <source>
        <strain evidence="3 5">0.1X-D8-26</strain>
    </source>
</reference>
<dbReference type="EMBL" id="SPPV01000011">
    <property type="protein sequence ID" value="TFU50500.1"/>
    <property type="molecule type" value="Genomic_DNA"/>
</dbReference>
<dbReference type="EMBL" id="RAZM01000018">
    <property type="protein sequence ID" value="RLT80490.1"/>
    <property type="molecule type" value="Genomic_DNA"/>
</dbReference>
<dbReference type="Pfam" id="PF13692">
    <property type="entry name" value="Glyco_trans_1_4"/>
    <property type="match status" value="1"/>
</dbReference>
<name>A0A3L8ADX7_9BACE</name>
<dbReference type="RefSeq" id="WP_121765824.1">
    <property type="nucleotide sequence ID" value="NZ_CABIXU010000005.1"/>
</dbReference>
<dbReference type="PANTHER" id="PTHR12526:SF629">
    <property type="entry name" value="TEICHURONIC ACID BIOSYNTHESIS GLYCOSYLTRANSFERASE TUAH-RELATED"/>
    <property type="match status" value="1"/>
</dbReference>
<evidence type="ECO:0000256" key="2">
    <source>
        <dbReference type="ARBA" id="ARBA00022679"/>
    </source>
</evidence>
<evidence type="ECO:0000313" key="4">
    <source>
        <dbReference type="EMBL" id="TFU50500.1"/>
    </source>
</evidence>
<gene>
    <name evidence="3" type="ORF">D7Y07_07765</name>
    <name evidence="4" type="ORF">E4T97_06655</name>
</gene>